<dbReference type="AlphaFoldDB" id="A0A164NPT7"/>
<evidence type="ECO:0000256" key="1">
    <source>
        <dbReference type="SAM" id="MobiDB-lite"/>
    </source>
</evidence>
<dbReference type="Proteomes" id="UP000076512">
    <property type="component" value="Unassembled WGS sequence"/>
</dbReference>
<sequence length="216" mass="22901">MTQNQPTRRTAARGTGTAPAMIPTTLWAAGPTPIDPHDPWPPRLLTRAVLEYSRPSDRVMLLPDTSTPTTSTLAELGRIPVPATTGPDESVPVADTDLILTTLLPEPEPQTVPEAVQVASARLRVGGLLVVFSRCGHDSDGHLRDLSGHLVSAAQHCDLLYLQHLIAAPVHGTAIVAAPTHPGTPCRIVGGPNEHNDIIHTDVSVFLQPHDLTTAA</sequence>
<organism evidence="2 3">
    <name type="scientific">Nocardia terpenica</name>
    <dbReference type="NCBI Taxonomy" id="455432"/>
    <lineage>
        <taxon>Bacteria</taxon>
        <taxon>Bacillati</taxon>
        <taxon>Actinomycetota</taxon>
        <taxon>Actinomycetes</taxon>
        <taxon>Mycobacteriales</taxon>
        <taxon>Nocardiaceae</taxon>
        <taxon>Nocardia</taxon>
    </lineage>
</organism>
<protein>
    <recommendedName>
        <fullName evidence="4">SAM-dependent methyltransferase</fullName>
    </recommendedName>
</protein>
<evidence type="ECO:0000313" key="3">
    <source>
        <dbReference type="Proteomes" id="UP000076512"/>
    </source>
</evidence>
<dbReference type="RefSeq" id="WP_067585835.1">
    <property type="nucleotide sequence ID" value="NZ_KV411304.1"/>
</dbReference>
<reference evidence="2 3" key="1">
    <citation type="submission" date="2016-04" db="EMBL/GenBank/DDBJ databases">
        <authorList>
            <person name="Evans L.H."/>
            <person name="Alamgir A."/>
            <person name="Owens N."/>
            <person name="Weber N.D."/>
            <person name="Virtaneva K."/>
            <person name="Barbian K."/>
            <person name="Babar A."/>
            <person name="Rosenke K."/>
        </authorList>
    </citation>
    <scope>NUCLEOTIDE SEQUENCE [LARGE SCALE GENOMIC DNA]</scope>
    <source>
        <strain evidence="2 3">IFM 0406</strain>
    </source>
</reference>
<evidence type="ECO:0000313" key="2">
    <source>
        <dbReference type="EMBL" id="KZM74587.1"/>
    </source>
</evidence>
<accession>A0A164NPT7</accession>
<evidence type="ECO:0008006" key="4">
    <source>
        <dbReference type="Google" id="ProtNLM"/>
    </source>
</evidence>
<proteinExistence type="predicted"/>
<dbReference type="EMBL" id="LWGR01000004">
    <property type="protein sequence ID" value="KZM74587.1"/>
    <property type="molecule type" value="Genomic_DNA"/>
</dbReference>
<keyword evidence="3" id="KW-1185">Reference proteome</keyword>
<feature type="region of interest" description="Disordered" evidence="1">
    <location>
        <begin position="1"/>
        <end position="20"/>
    </location>
</feature>
<comment type="caution">
    <text evidence="2">The sequence shown here is derived from an EMBL/GenBank/DDBJ whole genome shotgun (WGS) entry which is preliminary data.</text>
</comment>
<name>A0A164NPT7_9NOCA</name>
<gene>
    <name evidence="2" type="ORF">AWN90_21125</name>
</gene>
<dbReference type="OrthoDB" id="3669717at2"/>